<evidence type="ECO:0000313" key="3">
    <source>
        <dbReference type="EMBL" id="MDZ8120113.1"/>
    </source>
</evidence>
<evidence type="ECO:0000313" key="4">
    <source>
        <dbReference type="Proteomes" id="UP001290861"/>
    </source>
</evidence>
<name>A0ABU5N102_9BACT</name>
<dbReference type="SUPFAM" id="SSF48452">
    <property type="entry name" value="TPR-like"/>
    <property type="match status" value="1"/>
</dbReference>
<evidence type="ECO:0000256" key="1">
    <source>
        <dbReference type="SAM" id="Coils"/>
    </source>
</evidence>
<evidence type="ECO:0008006" key="5">
    <source>
        <dbReference type="Google" id="ProtNLM"/>
    </source>
</evidence>
<organism evidence="3 4">
    <name type="scientific">Pontiella agarivorans</name>
    <dbReference type="NCBI Taxonomy" id="3038953"/>
    <lineage>
        <taxon>Bacteria</taxon>
        <taxon>Pseudomonadati</taxon>
        <taxon>Kiritimatiellota</taxon>
        <taxon>Kiritimatiellia</taxon>
        <taxon>Kiritimatiellales</taxon>
        <taxon>Pontiellaceae</taxon>
        <taxon>Pontiella</taxon>
    </lineage>
</organism>
<protein>
    <recommendedName>
        <fullName evidence="5">Tetratricopeptide repeat protein</fullName>
    </recommendedName>
</protein>
<feature type="signal peptide" evidence="2">
    <location>
        <begin position="1"/>
        <end position="22"/>
    </location>
</feature>
<proteinExistence type="predicted"/>
<feature type="coiled-coil region" evidence="1">
    <location>
        <begin position="265"/>
        <end position="292"/>
    </location>
</feature>
<reference evidence="3 4" key="1">
    <citation type="journal article" date="2024" name="Appl. Environ. Microbiol.">
        <title>Pontiella agarivorans sp. nov., a novel marine anaerobic bacterium capable of degrading macroalgal polysaccharides and fixing nitrogen.</title>
        <authorList>
            <person name="Liu N."/>
            <person name="Kivenson V."/>
            <person name="Peng X."/>
            <person name="Cui Z."/>
            <person name="Lankiewicz T.S."/>
            <person name="Gosselin K.M."/>
            <person name="English C.J."/>
            <person name="Blair E.M."/>
            <person name="O'Malley M.A."/>
            <person name="Valentine D.L."/>
        </authorList>
    </citation>
    <scope>NUCLEOTIDE SEQUENCE [LARGE SCALE GENOMIC DNA]</scope>
    <source>
        <strain evidence="3 4">NLcol2</strain>
    </source>
</reference>
<feature type="chain" id="PRO_5045490380" description="Tetratricopeptide repeat protein" evidence="2">
    <location>
        <begin position="23"/>
        <end position="297"/>
    </location>
</feature>
<comment type="caution">
    <text evidence="3">The sequence shown here is derived from an EMBL/GenBank/DDBJ whole genome shotgun (WGS) entry which is preliminary data.</text>
</comment>
<dbReference type="InterPro" id="IPR011990">
    <property type="entry name" value="TPR-like_helical_dom_sf"/>
</dbReference>
<keyword evidence="4" id="KW-1185">Reference proteome</keyword>
<sequence>MNKSIYSVALAGVFLAGAAVEAASLQAELMMPGGRSWKGNVVGRDGDWIEFSTDMGARPIRLGANTIKELVFDIKIDQEKLNEMNRNREYERVINALNSALKPYQDYKDIPSNLSRYNALLMELYYKTKDYPKTIDIAETIAADDRDTVLQEKARTYKVLALIDSGDAVAAEQLITEYGWSTDLTADASADKLYISSKLLVLKKQYADAMELVAKVIAFNSQDPEWMQPAELLCAQIYTELGRENPIMLDSAEEVIRQISLLYKNTNEDDLAQQLKAKIEQIRAEQELQKSIEESEA</sequence>
<keyword evidence="2" id="KW-0732">Signal</keyword>
<keyword evidence="1" id="KW-0175">Coiled coil</keyword>
<dbReference type="RefSeq" id="WP_322609888.1">
    <property type="nucleotide sequence ID" value="NZ_JARVCO010000012.1"/>
</dbReference>
<evidence type="ECO:0000256" key="2">
    <source>
        <dbReference type="SAM" id="SignalP"/>
    </source>
</evidence>
<accession>A0ABU5N102</accession>
<dbReference type="EMBL" id="JARVCO010000012">
    <property type="protein sequence ID" value="MDZ8120113.1"/>
    <property type="molecule type" value="Genomic_DNA"/>
</dbReference>
<dbReference type="Proteomes" id="UP001290861">
    <property type="component" value="Unassembled WGS sequence"/>
</dbReference>
<gene>
    <name evidence="3" type="ORF">P9H32_15890</name>
</gene>